<feature type="domain" description="Amidase" evidence="6">
    <location>
        <begin position="244"/>
        <end position="725"/>
    </location>
</feature>
<feature type="transmembrane region" description="Helical" evidence="5">
    <location>
        <begin position="81"/>
        <end position="102"/>
    </location>
</feature>
<proteinExistence type="inferred from homology"/>
<dbReference type="SUPFAM" id="SSF75304">
    <property type="entry name" value="Amidase signature (AS) enzymes"/>
    <property type="match status" value="1"/>
</dbReference>
<evidence type="ECO:0000313" key="8">
    <source>
        <dbReference type="Proteomes" id="UP001303373"/>
    </source>
</evidence>
<evidence type="ECO:0000256" key="3">
    <source>
        <dbReference type="ARBA" id="ARBA00012922"/>
    </source>
</evidence>
<dbReference type="EC" id="3.5.1.4" evidence="3"/>
<evidence type="ECO:0000256" key="1">
    <source>
        <dbReference type="ARBA" id="ARBA00001311"/>
    </source>
</evidence>
<feature type="transmembrane region" description="Helical" evidence="5">
    <location>
        <begin position="12"/>
        <end position="32"/>
    </location>
</feature>
<dbReference type="PANTHER" id="PTHR46072">
    <property type="entry name" value="AMIDASE-RELATED-RELATED"/>
    <property type="match status" value="1"/>
</dbReference>
<keyword evidence="5" id="KW-0812">Transmembrane</keyword>
<gene>
    <name evidence="7" type="ORF">R9X50_00450600</name>
</gene>
<dbReference type="Gene3D" id="3.90.1300.10">
    <property type="entry name" value="Amidase signature (AS) domain"/>
    <property type="match status" value="1"/>
</dbReference>
<keyword evidence="5" id="KW-0472">Membrane</keyword>
<evidence type="ECO:0000259" key="6">
    <source>
        <dbReference type="Pfam" id="PF01425"/>
    </source>
</evidence>
<sequence>MMDIHDYGAAPLAKTFILVRGFSLVCMIGIVGMAANFVAEIVGTNVDPPHEVIGTLVMTCLAALYCLISIPFFLARANLGLLIMTGIDAALLLTFVVISVVVGRPLSFLNCGVVGNTNAAANAESMSIFSQSLASSYVQAGTIALSNWAGATRSNCLETKAIWGLCIVLCILFTCSSLILPTLWFKARKANASSGNQRKQAERARLIADLPQYPLSANEQSILDEDITQLVQDVQKGEKNALDILHAYAKIIPKAQEKTNAVTEVMVKEAEGWLERGEINLKGPLAGIPVSLKDSIHVAGFDTSVGYSSFVGKPPQVDGGIVRMLKDAGAVPFVKTALPITLLSFESFNDLWGRCLNPHNAKYSPGGSTGGEGALLAFGGSRIGIGSDVAGSVRAPAHYSGCYSIRCSTGRWPKAGVNTSMPGQEGIPSVFSPMARTLKDLSYFTRSFIQMEPWKYDQSVHPLAWRSNVESEFSKKKLKIGIMRTDNVVDPAPACARALDMAASALQAQGHEVFDVTPPNPYEALVIASNLLNADGTRTFRQFLRTGESDDAGAKEFGRYMRTNRVFKFFYWAYVKYIKRDHVWAGLLEHWHAKSAYENWQWVAKREAYKAKFHEWWNAFGNKGSGMDIMITPPNSTPAVPHNGMKEASAACGYTFLFNLLDYTAGIVPVTHVDPQKDMLSPSVKVSKMNGVAQGAYKHYDAIKMAGLPVAVQIVGRRLEEEKVLAVMQKLEDALEAQGERYELLAVPTA</sequence>
<dbReference type="FunFam" id="3.90.1300.10:FF:000003">
    <property type="entry name" value="Amidase signature enzyme"/>
    <property type="match status" value="1"/>
</dbReference>
<keyword evidence="5" id="KW-1133">Transmembrane helix</keyword>
<dbReference type="InterPro" id="IPR023631">
    <property type="entry name" value="Amidase_dom"/>
</dbReference>
<keyword evidence="8" id="KW-1185">Reference proteome</keyword>
<comment type="similarity">
    <text evidence="2">Belongs to the amidase family.</text>
</comment>
<dbReference type="PANTHER" id="PTHR46072:SF10">
    <property type="entry name" value="ACETAMIDASE"/>
    <property type="match status" value="1"/>
</dbReference>
<keyword evidence="4" id="KW-0378">Hydrolase</keyword>
<evidence type="ECO:0000256" key="2">
    <source>
        <dbReference type="ARBA" id="ARBA00009199"/>
    </source>
</evidence>
<comment type="catalytic activity">
    <reaction evidence="1">
        <text>a monocarboxylic acid amide + H2O = a monocarboxylate + NH4(+)</text>
        <dbReference type="Rhea" id="RHEA:12020"/>
        <dbReference type="ChEBI" id="CHEBI:15377"/>
        <dbReference type="ChEBI" id="CHEBI:28938"/>
        <dbReference type="ChEBI" id="CHEBI:35757"/>
        <dbReference type="ChEBI" id="CHEBI:83628"/>
        <dbReference type="EC" id="3.5.1.4"/>
    </reaction>
</comment>
<feature type="transmembrane region" description="Helical" evidence="5">
    <location>
        <begin position="161"/>
        <end position="185"/>
    </location>
</feature>
<organism evidence="7 8">
    <name type="scientific">Acrodontium crateriforme</name>
    <dbReference type="NCBI Taxonomy" id="150365"/>
    <lineage>
        <taxon>Eukaryota</taxon>
        <taxon>Fungi</taxon>
        <taxon>Dikarya</taxon>
        <taxon>Ascomycota</taxon>
        <taxon>Pezizomycotina</taxon>
        <taxon>Dothideomycetes</taxon>
        <taxon>Dothideomycetidae</taxon>
        <taxon>Mycosphaerellales</taxon>
        <taxon>Teratosphaeriaceae</taxon>
        <taxon>Acrodontium</taxon>
    </lineage>
</organism>
<protein>
    <recommendedName>
        <fullName evidence="3">amidase</fullName>
        <ecNumber evidence="3">3.5.1.4</ecNumber>
    </recommendedName>
</protein>
<dbReference type="InterPro" id="IPR036928">
    <property type="entry name" value="AS_sf"/>
</dbReference>
<dbReference type="GO" id="GO:0004040">
    <property type="term" value="F:amidase activity"/>
    <property type="evidence" value="ECO:0007669"/>
    <property type="project" value="UniProtKB-EC"/>
</dbReference>
<accession>A0AAQ3R545</accession>
<reference evidence="7 8" key="1">
    <citation type="submission" date="2023-11" db="EMBL/GenBank/DDBJ databases">
        <title>An acidophilic fungus is an integral part of prey digestion in a carnivorous sundew plant.</title>
        <authorList>
            <person name="Tsai I.J."/>
        </authorList>
    </citation>
    <scope>NUCLEOTIDE SEQUENCE [LARGE SCALE GENOMIC DNA]</scope>
    <source>
        <strain evidence="7">169a</strain>
    </source>
</reference>
<evidence type="ECO:0000256" key="5">
    <source>
        <dbReference type="SAM" id="Phobius"/>
    </source>
</evidence>
<dbReference type="AlphaFoldDB" id="A0AAQ3R545"/>
<feature type="transmembrane region" description="Helical" evidence="5">
    <location>
        <begin position="52"/>
        <end position="74"/>
    </location>
</feature>
<evidence type="ECO:0000313" key="7">
    <source>
        <dbReference type="EMBL" id="WPH01656.1"/>
    </source>
</evidence>
<evidence type="ECO:0000256" key="4">
    <source>
        <dbReference type="ARBA" id="ARBA00022801"/>
    </source>
</evidence>
<dbReference type="EMBL" id="CP138585">
    <property type="protein sequence ID" value="WPH01656.1"/>
    <property type="molecule type" value="Genomic_DNA"/>
</dbReference>
<name>A0AAQ3R545_9PEZI</name>
<dbReference type="Pfam" id="PF01425">
    <property type="entry name" value="Amidase"/>
    <property type="match status" value="1"/>
</dbReference>
<dbReference type="Proteomes" id="UP001303373">
    <property type="component" value="Chromosome 6"/>
</dbReference>